<dbReference type="EMBL" id="ML738363">
    <property type="protein sequence ID" value="KAE8309693.1"/>
    <property type="molecule type" value="Genomic_DNA"/>
</dbReference>
<reference evidence="2" key="1">
    <citation type="submission" date="2019-04" db="EMBL/GenBank/DDBJ databases">
        <title>Friends and foes A comparative genomics studyof 23 Aspergillus species from section Flavi.</title>
        <authorList>
            <consortium name="DOE Joint Genome Institute"/>
            <person name="Kjaerbolling I."/>
            <person name="Vesth T."/>
            <person name="Frisvad J.C."/>
            <person name="Nybo J.L."/>
            <person name="Theobald S."/>
            <person name="Kildgaard S."/>
            <person name="Isbrandt T."/>
            <person name="Kuo A."/>
            <person name="Sato A."/>
            <person name="Lyhne E.K."/>
            <person name="Kogle M.E."/>
            <person name="Wiebenga A."/>
            <person name="Kun R.S."/>
            <person name="Lubbers R.J."/>
            <person name="Makela M.R."/>
            <person name="Barry K."/>
            <person name="Chovatia M."/>
            <person name="Clum A."/>
            <person name="Daum C."/>
            <person name="Haridas S."/>
            <person name="He G."/>
            <person name="LaButti K."/>
            <person name="Lipzen A."/>
            <person name="Mondo S."/>
            <person name="Riley R."/>
            <person name="Salamov A."/>
            <person name="Simmons B.A."/>
            <person name="Magnuson J.K."/>
            <person name="Henrissat B."/>
            <person name="Mortensen U.H."/>
            <person name="Larsen T.O."/>
            <person name="Devries R.P."/>
            <person name="Grigoriev I.V."/>
            <person name="Machida M."/>
            <person name="Baker S.E."/>
            <person name="Andersen M.R."/>
        </authorList>
    </citation>
    <scope>NUCLEOTIDE SEQUENCE [LARGE SCALE GENOMIC DNA]</scope>
    <source>
        <strain evidence="2">CBS 130015</strain>
    </source>
</reference>
<gene>
    <name evidence="1" type="ORF">BDV41DRAFT_422249</name>
</gene>
<sequence length="236" mass="26891">MGAELPMPQWELKLTDDATTDVKALSTSYHRSPQNTWVIDFEYISLGGDMSPLPLQFAIRQFDGKLLFAEYVHYSLSLEDFLVKLNTWEHADRHVQGLFTRCYGDIVTNGLRPDKIRDEIIHKLSYSAERISIISWFSRQDMQCFQRLLSGSPELIVPKESHHLCSTFQNIDVGRLLKKLLPRNWPSLSLSVVHSSLLANQGRSGNKGEYHTAAYDTEAVTDIVKEITTLIQGFGF</sequence>
<protein>
    <submittedName>
        <fullName evidence="1">Uncharacterized protein</fullName>
    </submittedName>
</protein>
<dbReference type="AlphaFoldDB" id="A0A5N6VML2"/>
<dbReference type="InterPro" id="IPR012337">
    <property type="entry name" value="RNaseH-like_sf"/>
</dbReference>
<dbReference type="SUPFAM" id="SSF53098">
    <property type="entry name" value="Ribonuclease H-like"/>
    <property type="match status" value="1"/>
</dbReference>
<proteinExistence type="predicted"/>
<name>A0A5N6VML2_9EURO</name>
<accession>A0A5N6VML2</accession>
<organism evidence="1 2">
    <name type="scientific">Aspergillus transmontanensis</name>
    <dbReference type="NCBI Taxonomy" id="1034304"/>
    <lineage>
        <taxon>Eukaryota</taxon>
        <taxon>Fungi</taxon>
        <taxon>Dikarya</taxon>
        <taxon>Ascomycota</taxon>
        <taxon>Pezizomycotina</taxon>
        <taxon>Eurotiomycetes</taxon>
        <taxon>Eurotiomycetidae</taxon>
        <taxon>Eurotiales</taxon>
        <taxon>Aspergillaceae</taxon>
        <taxon>Aspergillus</taxon>
        <taxon>Aspergillus subgen. Circumdati</taxon>
    </lineage>
</organism>
<evidence type="ECO:0000313" key="2">
    <source>
        <dbReference type="Proteomes" id="UP000325433"/>
    </source>
</evidence>
<keyword evidence="2" id="KW-1185">Reference proteome</keyword>
<dbReference type="Proteomes" id="UP000325433">
    <property type="component" value="Unassembled WGS sequence"/>
</dbReference>
<evidence type="ECO:0000313" key="1">
    <source>
        <dbReference type="EMBL" id="KAE8309693.1"/>
    </source>
</evidence>